<comment type="similarity">
    <text evidence="7">Belongs to the dus family.</text>
</comment>
<keyword evidence="3 7" id="KW-0288">FMN</keyword>
<evidence type="ECO:0000256" key="2">
    <source>
        <dbReference type="ARBA" id="ARBA00022630"/>
    </source>
</evidence>
<proteinExistence type="inferred from homology"/>
<dbReference type="Pfam" id="PF01207">
    <property type="entry name" value="Dus"/>
    <property type="match status" value="1"/>
</dbReference>
<accession>A0A062U4J9</accession>
<dbReference type="GO" id="GO:0003723">
    <property type="term" value="F:RNA binding"/>
    <property type="evidence" value="ECO:0007669"/>
    <property type="project" value="TreeGrafter"/>
</dbReference>
<feature type="binding site" evidence="9">
    <location>
        <position position="67"/>
    </location>
    <ligand>
        <name>FMN</name>
        <dbReference type="ChEBI" id="CHEBI:58210"/>
    </ligand>
</feature>
<comment type="caution">
    <text evidence="11">The sequence shown here is derived from an EMBL/GenBank/DDBJ whole genome shotgun (WGS) entry which is preliminary data.</text>
</comment>
<evidence type="ECO:0000256" key="1">
    <source>
        <dbReference type="ARBA" id="ARBA00001917"/>
    </source>
</evidence>
<feature type="binding site" evidence="9">
    <location>
        <position position="137"/>
    </location>
    <ligand>
        <name>FMN</name>
        <dbReference type="ChEBI" id="CHEBI:58210"/>
    </ligand>
</feature>
<evidence type="ECO:0000313" key="12">
    <source>
        <dbReference type="Proteomes" id="UP000027190"/>
    </source>
</evidence>
<dbReference type="CDD" id="cd02801">
    <property type="entry name" value="DUS_like_FMN"/>
    <property type="match status" value="1"/>
</dbReference>
<evidence type="ECO:0000256" key="9">
    <source>
        <dbReference type="PIRSR" id="PIRSR006621-2"/>
    </source>
</evidence>
<sequence length="329" mass="35122">MTVFKAPQVWLAPMSGATDAPMRRQAVRFGAPAVVSEMVASETLASARPDMVRRTCRHDGAGKWIVQLAARRPVDMLAGSALMREAGVDVIDINMGCPSKQVTGGQSGSALMQDIPLATSIIESALEGANGTPVTLKMRLGWDDDSLNAPELARIAEDLGVRMIAVHGRTRCQFYTGAANWAAVRPTVEAVSVPVIVNGDISSLEDARNALAQSGAHGVMIGRAAMGKPWLPAEIAAGLDAKPYKRPDLAEQFDSLAEQVRDSVDLYGGSLVVRTVRKHVSAAIDALELPLPDDRRRALRSALCQIADPAELIKSLKTLYLKPQLLEAA</sequence>
<dbReference type="EC" id="1.3.1.-" evidence="7"/>
<evidence type="ECO:0000256" key="5">
    <source>
        <dbReference type="ARBA" id="ARBA00022857"/>
    </source>
</evidence>
<dbReference type="InterPro" id="IPR001269">
    <property type="entry name" value="DUS_fam"/>
</dbReference>
<dbReference type="STRING" id="1280947.HY30_08825"/>
<keyword evidence="2 7" id="KW-0285">Flavoprotein</keyword>
<keyword evidence="12" id="KW-1185">Reference proteome</keyword>
<evidence type="ECO:0000256" key="3">
    <source>
        <dbReference type="ARBA" id="ARBA00022643"/>
    </source>
</evidence>
<dbReference type="EMBL" id="AWFG01000063">
    <property type="protein sequence ID" value="KCZ55256.1"/>
    <property type="molecule type" value="Genomic_DNA"/>
</dbReference>
<evidence type="ECO:0000313" key="11">
    <source>
        <dbReference type="EMBL" id="KCZ55256.1"/>
    </source>
</evidence>
<organism evidence="11 12">
    <name type="scientific">Hyphomonas chukchiensis</name>
    <dbReference type="NCBI Taxonomy" id="1280947"/>
    <lineage>
        <taxon>Bacteria</taxon>
        <taxon>Pseudomonadati</taxon>
        <taxon>Pseudomonadota</taxon>
        <taxon>Alphaproteobacteria</taxon>
        <taxon>Hyphomonadales</taxon>
        <taxon>Hyphomonadaceae</taxon>
        <taxon>Hyphomonas</taxon>
    </lineage>
</organism>
<comment type="function">
    <text evidence="7">Catalyzes the synthesis of 5,6-dihydrouridine (D), a modified base found in the D-loop of most tRNAs, via the reduction of the C5-C6 double bond in target uridines.</text>
</comment>
<reference evidence="11 12" key="1">
    <citation type="journal article" date="2014" name="Antonie Van Leeuwenhoek">
        <title>Hyphomonas beringensis sp. nov. and Hyphomonas chukchiensis sp. nov., isolated from surface seawater of the Bering Sea and Chukchi Sea.</title>
        <authorList>
            <person name="Li C."/>
            <person name="Lai Q."/>
            <person name="Li G."/>
            <person name="Dong C."/>
            <person name="Wang J."/>
            <person name="Liao Y."/>
            <person name="Shao Z."/>
        </authorList>
    </citation>
    <scope>NUCLEOTIDE SEQUENCE [LARGE SCALE GENOMIC DNA]</scope>
    <source>
        <strain evidence="11 12">BH-BN04-4</strain>
    </source>
</reference>
<gene>
    <name evidence="11" type="ORF">HY30_08825</name>
</gene>
<dbReference type="Gene3D" id="3.20.20.70">
    <property type="entry name" value="Aldolase class I"/>
    <property type="match status" value="1"/>
</dbReference>
<dbReference type="PATRIC" id="fig|1280947.3.peg.3200"/>
<feature type="binding site" evidence="9">
    <location>
        <begin position="222"/>
        <end position="223"/>
    </location>
    <ligand>
        <name>FMN</name>
        <dbReference type="ChEBI" id="CHEBI:58210"/>
    </ligand>
</feature>
<dbReference type="InterPro" id="IPR013785">
    <property type="entry name" value="Aldolase_TIM"/>
</dbReference>
<evidence type="ECO:0000256" key="4">
    <source>
        <dbReference type="ARBA" id="ARBA00022694"/>
    </source>
</evidence>
<dbReference type="GO" id="GO:0050660">
    <property type="term" value="F:flavin adenine dinucleotide binding"/>
    <property type="evidence" value="ECO:0007669"/>
    <property type="project" value="InterPro"/>
</dbReference>
<keyword evidence="5" id="KW-0521">NADP</keyword>
<feature type="active site" description="Proton donor" evidence="8">
    <location>
        <position position="97"/>
    </location>
</feature>
<evidence type="ECO:0000256" key="7">
    <source>
        <dbReference type="PIRNR" id="PIRNR006621"/>
    </source>
</evidence>
<dbReference type="SUPFAM" id="SSF51395">
    <property type="entry name" value="FMN-linked oxidoreductases"/>
    <property type="match status" value="1"/>
</dbReference>
<evidence type="ECO:0000256" key="6">
    <source>
        <dbReference type="ARBA" id="ARBA00023002"/>
    </source>
</evidence>
<feature type="domain" description="DUS-like FMN-binding" evidence="10">
    <location>
        <begin position="11"/>
        <end position="312"/>
    </location>
</feature>
<dbReference type="Proteomes" id="UP000027190">
    <property type="component" value="Unassembled WGS sequence"/>
</dbReference>
<dbReference type="InterPro" id="IPR035587">
    <property type="entry name" value="DUS-like_FMN-bd"/>
</dbReference>
<feature type="binding site" evidence="9">
    <location>
        <position position="167"/>
    </location>
    <ligand>
        <name>FMN</name>
        <dbReference type="ChEBI" id="CHEBI:58210"/>
    </ligand>
</feature>
<dbReference type="RefSeq" id="WP_034743085.1">
    <property type="nucleotide sequence ID" value="NZ_AWFG01000063.1"/>
</dbReference>
<dbReference type="GO" id="GO:0017150">
    <property type="term" value="F:tRNA dihydrouridine synthase activity"/>
    <property type="evidence" value="ECO:0007669"/>
    <property type="project" value="InterPro"/>
</dbReference>
<dbReference type="InterPro" id="IPR018517">
    <property type="entry name" value="tRNA_hU_synthase_CS"/>
</dbReference>
<keyword evidence="6 7" id="KW-0560">Oxidoreductase</keyword>
<keyword evidence="9" id="KW-0547">Nucleotide-binding</keyword>
<name>A0A062U4J9_9PROT</name>
<dbReference type="AlphaFoldDB" id="A0A062U4J9"/>
<evidence type="ECO:0000256" key="8">
    <source>
        <dbReference type="PIRSR" id="PIRSR006621-1"/>
    </source>
</evidence>
<comment type="cofactor">
    <cofactor evidence="1 7 9">
        <name>FMN</name>
        <dbReference type="ChEBI" id="CHEBI:58210"/>
    </cofactor>
</comment>
<dbReference type="PIRSF" id="PIRSF006621">
    <property type="entry name" value="Dus"/>
    <property type="match status" value="1"/>
</dbReference>
<dbReference type="PANTHER" id="PTHR45846">
    <property type="entry name" value="TRNA-DIHYDROURIDINE(47) SYNTHASE [NAD(P)(+)]-LIKE"/>
    <property type="match status" value="1"/>
</dbReference>
<dbReference type="PROSITE" id="PS01136">
    <property type="entry name" value="UPF0034"/>
    <property type="match status" value="1"/>
</dbReference>
<keyword evidence="4 7" id="KW-0819">tRNA processing</keyword>
<evidence type="ECO:0000259" key="10">
    <source>
        <dbReference type="Pfam" id="PF01207"/>
    </source>
</evidence>
<dbReference type="PANTHER" id="PTHR45846:SF1">
    <property type="entry name" value="TRNA-DIHYDROURIDINE(47) SYNTHASE [NAD(P)(+)]-LIKE"/>
    <property type="match status" value="1"/>
</dbReference>
<dbReference type="eggNOG" id="COG0042">
    <property type="taxonomic scope" value="Bacteria"/>
</dbReference>
<protein>
    <recommendedName>
        <fullName evidence="7">tRNA-dihydrouridine synthase</fullName>
        <ecNumber evidence="7">1.3.1.-</ecNumber>
    </recommendedName>
</protein>